<evidence type="ECO:0000256" key="1">
    <source>
        <dbReference type="SAM" id="SignalP"/>
    </source>
</evidence>
<evidence type="ECO:0000313" key="3">
    <source>
        <dbReference type="EMBL" id="OUN57391.1"/>
    </source>
</evidence>
<dbReference type="RefSeq" id="WP_057087281.1">
    <property type="nucleotide sequence ID" value="NZ_CYZF01000002.1"/>
</dbReference>
<keyword evidence="1" id="KW-0732">Signal</keyword>
<protein>
    <recommendedName>
        <fullName evidence="6">DUF4925 domain-containing protein</fullName>
    </recommendedName>
</protein>
<sequence>MKKLNHFIFIACSIFCMGILDACSNDAETPTSIDIQDICGVYTPQQVKMTFNGEDMPALGNASLTMESLDNHSKDEMEGDYKILLALPPLWPNLATVSTSPVFDNVTLEVEASASPEEVVLEGMSKQPEHELVVKGVYKEGILNLDLTYSITSSMLVGKKFLFEFGRQSLDFDFLNPSLSSIEWKGSQIPVEEFVSDAITPVLDAIGRRLGGFLCAELVPEASVHLSIKPEGAGDVITVPGKHGLCNPNNGFAYFVTDQDGASCLTEKIMGSSFFKYNLFFSSINDYFYFVPVFYLKDVQDELKLAFDTPVNSFFYGLLFEWLENVGMTELSSEEMEKAYKLAHLLQDKTIRYIRLTGTAIE</sequence>
<dbReference type="Proteomes" id="UP000095419">
    <property type="component" value="Unassembled WGS sequence"/>
</dbReference>
<name>A0A174A7I6_BACUN</name>
<dbReference type="Proteomes" id="UP000196329">
    <property type="component" value="Unassembled WGS sequence"/>
</dbReference>
<reference evidence="5" key="2">
    <citation type="submission" date="2017-04" db="EMBL/GenBank/DDBJ databases">
        <title>Function of individual gut microbiota members based on whole genome sequencing of pure cultures obtained from chicken caecum.</title>
        <authorList>
            <person name="Medvecky M."/>
            <person name="Cejkova D."/>
            <person name="Polansky O."/>
            <person name="Karasova D."/>
            <person name="Kubasova T."/>
            <person name="Cizek A."/>
            <person name="Rychlik I."/>
        </authorList>
    </citation>
    <scope>NUCLEOTIDE SEQUENCE [LARGE SCALE GENOMIC DNA]</scope>
    <source>
        <strain evidence="5">An67</strain>
    </source>
</reference>
<dbReference type="AlphaFoldDB" id="A0A174A7I6"/>
<organism evidence="2 4">
    <name type="scientific">Bacteroides uniformis</name>
    <dbReference type="NCBI Taxonomy" id="820"/>
    <lineage>
        <taxon>Bacteria</taxon>
        <taxon>Pseudomonadati</taxon>
        <taxon>Bacteroidota</taxon>
        <taxon>Bacteroidia</taxon>
        <taxon>Bacteroidales</taxon>
        <taxon>Bacteroidaceae</taxon>
        <taxon>Bacteroides</taxon>
    </lineage>
</organism>
<evidence type="ECO:0000313" key="5">
    <source>
        <dbReference type="Proteomes" id="UP000196329"/>
    </source>
</evidence>
<dbReference type="EMBL" id="NFHS01000001">
    <property type="protein sequence ID" value="OUN57391.1"/>
    <property type="molecule type" value="Genomic_DNA"/>
</dbReference>
<feature type="signal peptide" evidence="1">
    <location>
        <begin position="1"/>
        <end position="27"/>
    </location>
</feature>
<evidence type="ECO:0008006" key="6">
    <source>
        <dbReference type="Google" id="ProtNLM"/>
    </source>
</evidence>
<dbReference type="EMBL" id="CYZF01000002">
    <property type="protein sequence ID" value="CUN84163.1"/>
    <property type="molecule type" value="Genomic_DNA"/>
</dbReference>
<proteinExistence type="predicted"/>
<reference evidence="2 4" key="1">
    <citation type="submission" date="2015-09" db="EMBL/GenBank/DDBJ databases">
        <authorList>
            <consortium name="Pathogen Informatics"/>
        </authorList>
    </citation>
    <scope>NUCLEOTIDE SEQUENCE [LARGE SCALE GENOMIC DNA]</scope>
    <source>
        <strain evidence="2 4">2789STDY5608791</strain>
    </source>
</reference>
<reference evidence="3" key="3">
    <citation type="journal article" date="2018" name="BMC Genomics">
        <title>Whole genome sequencing and function prediction of 133 gut anaerobes isolated from chicken caecum in pure cultures.</title>
        <authorList>
            <person name="Medvecky M."/>
            <person name="Cejkova D."/>
            <person name="Polansky O."/>
            <person name="Karasova D."/>
            <person name="Kubasova T."/>
            <person name="Cizek A."/>
            <person name="Rychlik I."/>
        </authorList>
    </citation>
    <scope>NUCLEOTIDE SEQUENCE</scope>
    <source>
        <strain evidence="3">An67</strain>
    </source>
</reference>
<evidence type="ECO:0000313" key="4">
    <source>
        <dbReference type="Proteomes" id="UP000095419"/>
    </source>
</evidence>
<accession>A0A174A7I6</accession>
<feature type="chain" id="PRO_5014250856" description="DUF4925 domain-containing protein" evidence="1">
    <location>
        <begin position="28"/>
        <end position="362"/>
    </location>
</feature>
<evidence type="ECO:0000313" key="2">
    <source>
        <dbReference type="EMBL" id="CUN84163.1"/>
    </source>
</evidence>
<gene>
    <name evidence="3" type="ORF">B5G17_00875</name>
    <name evidence="2" type="ORF">ERS417307_00674</name>
</gene>